<accession>A0A0E9WF26</accession>
<dbReference type="EMBL" id="GBXM01019588">
    <property type="protein sequence ID" value="JAH88989.1"/>
    <property type="molecule type" value="Transcribed_RNA"/>
</dbReference>
<dbReference type="InterPro" id="IPR002492">
    <property type="entry name" value="Transposase_Tc1-like"/>
</dbReference>
<dbReference type="GO" id="GO:0006313">
    <property type="term" value="P:DNA transposition"/>
    <property type="evidence" value="ECO:0007669"/>
    <property type="project" value="InterPro"/>
</dbReference>
<organism evidence="2">
    <name type="scientific">Anguilla anguilla</name>
    <name type="common">European freshwater eel</name>
    <name type="synonym">Muraena anguilla</name>
    <dbReference type="NCBI Taxonomy" id="7936"/>
    <lineage>
        <taxon>Eukaryota</taxon>
        <taxon>Metazoa</taxon>
        <taxon>Chordata</taxon>
        <taxon>Craniata</taxon>
        <taxon>Vertebrata</taxon>
        <taxon>Euteleostomi</taxon>
        <taxon>Actinopterygii</taxon>
        <taxon>Neopterygii</taxon>
        <taxon>Teleostei</taxon>
        <taxon>Anguilliformes</taxon>
        <taxon>Anguillidae</taxon>
        <taxon>Anguilla</taxon>
    </lineage>
</organism>
<dbReference type="Pfam" id="PF01498">
    <property type="entry name" value="HTH_Tnp_Tc3_2"/>
    <property type="match status" value="1"/>
</dbReference>
<proteinExistence type="predicted"/>
<dbReference type="AlphaFoldDB" id="A0A0E9WF26"/>
<evidence type="ECO:0000259" key="1">
    <source>
        <dbReference type="Pfam" id="PF01498"/>
    </source>
</evidence>
<name>A0A0E9WF26_ANGAN</name>
<evidence type="ECO:0000313" key="2">
    <source>
        <dbReference type="EMBL" id="JAH88989.1"/>
    </source>
</evidence>
<reference evidence="2" key="1">
    <citation type="submission" date="2014-11" db="EMBL/GenBank/DDBJ databases">
        <authorList>
            <person name="Amaro Gonzalez C."/>
        </authorList>
    </citation>
    <scope>NUCLEOTIDE SEQUENCE</scope>
</reference>
<feature type="domain" description="Transposase Tc1-like" evidence="1">
    <location>
        <begin position="5"/>
        <end position="53"/>
    </location>
</feature>
<dbReference type="GO" id="GO:0003677">
    <property type="term" value="F:DNA binding"/>
    <property type="evidence" value="ECO:0007669"/>
    <property type="project" value="InterPro"/>
</dbReference>
<sequence>MQAYLASAKVSAHDSTLKKGLDKNGISGRVARRKPWLTKSNSSASFTFAKKYIMSGIKQIQNFTIRT</sequence>
<dbReference type="GO" id="GO:0015074">
    <property type="term" value="P:DNA integration"/>
    <property type="evidence" value="ECO:0007669"/>
    <property type="project" value="InterPro"/>
</dbReference>
<reference evidence="2" key="2">
    <citation type="journal article" date="2015" name="Fish Shellfish Immunol.">
        <title>Early steps in the European eel (Anguilla anguilla)-Vibrio vulnificus interaction in the gills: Role of the RtxA13 toxin.</title>
        <authorList>
            <person name="Callol A."/>
            <person name="Pajuelo D."/>
            <person name="Ebbesson L."/>
            <person name="Teles M."/>
            <person name="MacKenzie S."/>
            <person name="Amaro C."/>
        </authorList>
    </citation>
    <scope>NUCLEOTIDE SEQUENCE</scope>
</reference>
<protein>
    <recommendedName>
        <fullName evidence="1">Transposase Tc1-like domain-containing protein</fullName>
    </recommendedName>
</protein>